<dbReference type="RefSeq" id="WP_393167798.1">
    <property type="nucleotide sequence ID" value="NZ_JBICRM010000011.1"/>
</dbReference>
<sequence>MIDMAPWVELVVDVVDDLHLDPRNVRLELPVTAAEPDIMADLFTNEKAFDLAQNIVRAGFFTHEMPVVVRRDRLLVVVEGNRRVAALKAIQNPYLAPGYQARLAKLAQELDPEQRARLRTIRVKCAPNEDDANQLVAALHTGHQRVAWTPNRQSAFFQALIDAGKTAEQLIAEYPTIDVRKFIVRSGILNLFRNVTYKNLTLKDYVSRRNFPISTLARLYENPDFLAIVQINIEASKARVTLKGPKRRFALLAEKIIGDIATKYIDTQKLNSTKSDFYRSYLNELRDLVDTSERSETADDESVSDPTGSTSGTSPRTKTGRPSSQTGSTTTAKPAQASGEGTTTSSAKDPEGEAEKTGEAKKPSTPRKAYLSMSGLEVPSGFPYAIHMTFKELSEVNIQRFPNATLDLIRTFLEKCIKAYAESINEEIKKTSNDGKGFVYLSQCLDWLEEHVKTTKRTAFIQVINKVKSGRLGGYVPSMDHLNAVNHNHHIFATADEVRDCWNTIHGLLKVILKP</sequence>
<protein>
    <recommendedName>
        <fullName evidence="4">ParB/Sulfiredoxin domain-containing protein</fullName>
    </recommendedName>
</protein>
<reference evidence="2 3" key="1">
    <citation type="submission" date="2024-10" db="EMBL/GenBank/DDBJ databases">
        <authorList>
            <person name="Topkara A.R."/>
            <person name="Saygin H."/>
        </authorList>
    </citation>
    <scope>NUCLEOTIDE SEQUENCE [LARGE SCALE GENOMIC DNA]</scope>
    <source>
        <strain evidence="2 3">M3C6</strain>
    </source>
</reference>
<name>A0ABW7AE81_9ACTN</name>
<evidence type="ECO:0000256" key="1">
    <source>
        <dbReference type="SAM" id="MobiDB-lite"/>
    </source>
</evidence>
<feature type="region of interest" description="Disordered" evidence="1">
    <location>
        <begin position="290"/>
        <end position="368"/>
    </location>
</feature>
<accession>A0ABW7AE81</accession>
<dbReference type="EMBL" id="JBICRM010000011">
    <property type="protein sequence ID" value="MFG1705648.1"/>
    <property type="molecule type" value="Genomic_DNA"/>
</dbReference>
<keyword evidence="3" id="KW-1185">Reference proteome</keyword>
<evidence type="ECO:0000313" key="3">
    <source>
        <dbReference type="Proteomes" id="UP001603978"/>
    </source>
</evidence>
<gene>
    <name evidence="2" type="ORF">ACFLIM_20875</name>
</gene>
<proteinExistence type="predicted"/>
<feature type="compositionally biased region" description="Basic and acidic residues" evidence="1">
    <location>
        <begin position="348"/>
        <end position="362"/>
    </location>
</feature>
<feature type="compositionally biased region" description="Polar residues" evidence="1">
    <location>
        <begin position="322"/>
        <end position="347"/>
    </location>
</feature>
<feature type="compositionally biased region" description="Low complexity" evidence="1">
    <location>
        <begin position="306"/>
        <end position="321"/>
    </location>
</feature>
<evidence type="ECO:0008006" key="4">
    <source>
        <dbReference type="Google" id="ProtNLM"/>
    </source>
</evidence>
<organism evidence="2 3">
    <name type="scientific">Nonomuraea marmarensis</name>
    <dbReference type="NCBI Taxonomy" id="3351344"/>
    <lineage>
        <taxon>Bacteria</taxon>
        <taxon>Bacillati</taxon>
        <taxon>Actinomycetota</taxon>
        <taxon>Actinomycetes</taxon>
        <taxon>Streptosporangiales</taxon>
        <taxon>Streptosporangiaceae</taxon>
        <taxon>Nonomuraea</taxon>
    </lineage>
</organism>
<comment type="caution">
    <text evidence="2">The sequence shown here is derived from an EMBL/GenBank/DDBJ whole genome shotgun (WGS) entry which is preliminary data.</text>
</comment>
<dbReference type="Proteomes" id="UP001603978">
    <property type="component" value="Unassembled WGS sequence"/>
</dbReference>
<evidence type="ECO:0000313" key="2">
    <source>
        <dbReference type="EMBL" id="MFG1705648.1"/>
    </source>
</evidence>